<name>A0A3S5AV52_9PLAT</name>
<keyword evidence="2" id="KW-1185">Reference proteome</keyword>
<sequence>MVALPAPRPRRWAKKKPCRRVTMSRGWSARFYPPITWPTQCTTRSSLLNRPASGHPMA</sequence>
<evidence type="ECO:0000313" key="2">
    <source>
        <dbReference type="Proteomes" id="UP000784294"/>
    </source>
</evidence>
<accession>A0A3S5AV52</accession>
<dbReference type="AlphaFoldDB" id="A0A3S5AV52"/>
<organism evidence="1 2">
    <name type="scientific">Protopolystoma xenopodis</name>
    <dbReference type="NCBI Taxonomy" id="117903"/>
    <lineage>
        <taxon>Eukaryota</taxon>
        <taxon>Metazoa</taxon>
        <taxon>Spiralia</taxon>
        <taxon>Lophotrochozoa</taxon>
        <taxon>Platyhelminthes</taxon>
        <taxon>Monogenea</taxon>
        <taxon>Polyopisthocotylea</taxon>
        <taxon>Polystomatidea</taxon>
        <taxon>Polystomatidae</taxon>
        <taxon>Protopolystoma</taxon>
    </lineage>
</organism>
<dbReference type="Proteomes" id="UP000784294">
    <property type="component" value="Unassembled WGS sequence"/>
</dbReference>
<proteinExistence type="predicted"/>
<comment type="caution">
    <text evidence="1">The sequence shown here is derived from an EMBL/GenBank/DDBJ whole genome shotgun (WGS) entry which is preliminary data.</text>
</comment>
<protein>
    <submittedName>
        <fullName evidence="1">Uncharacterized protein</fullName>
    </submittedName>
</protein>
<gene>
    <name evidence="1" type="ORF">PXEA_LOCUS19555</name>
</gene>
<evidence type="ECO:0000313" key="1">
    <source>
        <dbReference type="EMBL" id="VEL26115.1"/>
    </source>
</evidence>
<dbReference type="EMBL" id="CAAALY010078197">
    <property type="protein sequence ID" value="VEL26115.1"/>
    <property type="molecule type" value="Genomic_DNA"/>
</dbReference>
<reference evidence="1" key="1">
    <citation type="submission" date="2018-11" db="EMBL/GenBank/DDBJ databases">
        <authorList>
            <consortium name="Pathogen Informatics"/>
        </authorList>
    </citation>
    <scope>NUCLEOTIDE SEQUENCE</scope>
</reference>